<gene>
    <name evidence="1" type="ORF">US52_C0053G0013</name>
</gene>
<evidence type="ECO:0000313" key="1">
    <source>
        <dbReference type="EMBL" id="KKQ34590.1"/>
    </source>
</evidence>
<sequence>MTDYRKALQTQKAKVKQEIDKYFQLEKRFRNEYKLSVIRKYMTLWDKSGKFPLDPELTDTIFYLAGMPTESPPKIEFTLDKCTYTYHLKYFNKRLNQYIELEPSNPTNKTEDQYTYIWICDSCNYDTGETRETNTNRHRTCPKCGKRELVTIKKRV</sequence>
<comment type="caution">
    <text evidence="1">The sequence shown here is derived from an EMBL/GenBank/DDBJ whole genome shotgun (WGS) entry which is preliminary data.</text>
</comment>
<accession>A0A0G0H7V5</accession>
<reference evidence="1 2" key="1">
    <citation type="journal article" date="2015" name="Nature">
        <title>rRNA introns, odd ribosomes, and small enigmatic genomes across a large radiation of phyla.</title>
        <authorList>
            <person name="Brown C.T."/>
            <person name="Hug L.A."/>
            <person name="Thomas B.C."/>
            <person name="Sharon I."/>
            <person name="Castelle C.J."/>
            <person name="Singh A."/>
            <person name="Wilkins M.J."/>
            <person name="Williams K.H."/>
            <person name="Banfield J.F."/>
        </authorList>
    </citation>
    <scope>NUCLEOTIDE SEQUENCE [LARGE SCALE GENOMIC DNA]</scope>
</reference>
<proteinExistence type="predicted"/>
<dbReference type="AlphaFoldDB" id="A0A0G0H7V5"/>
<name>A0A0G0H7V5_9BACT</name>
<dbReference type="Proteomes" id="UP000034852">
    <property type="component" value="Unassembled WGS sequence"/>
</dbReference>
<dbReference type="EMBL" id="LBTH01000053">
    <property type="protein sequence ID" value="KKQ34590.1"/>
    <property type="molecule type" value="Genomic_DNA"/>
</dbReference>
<evidence type="ECO:0000313" key="2">
    <source>
        <dbReference type="Proteomes" id="UP000034852"/>
    </source>
</evidence>
<organism evidence="1 2">
    <name type="scientific">candidate division WS6 bacterium GW2011_GWA2_37_6</name>
    <dbReference type="NCBI Taxonomy" id="1619087"/>
    <lineage>
        <taxon>Bacteria</taxon>
        <taxon>Candidatus Dojkabacteria</taxon>
    </lineage>
</organism>
<protein>
    <submittedName>
        <fullName evidence="1">Uncharacterized protein</fullName>
    </submittedName>
</protein>